<gene>
    <name evidence="1" type="ORF">COV10_02685</name>
</gene>
<accession>A0A2H0REF0</accession>
<dbReference type="AlphaFoldDB" id="A0A2H0REF0"/>
<comment type="caution">
    <text evidence="1">The sequence shown here is derived from an EMBL/GenBank/DDBJ whole genome shotgun (WGS) entry which is preliminary data.</text>
</comment>
<name>A0A2H0REF0_9BACT</name>
<sequence>MLGQSLIGQKLIRRGRVFTVRAVDPYPTDRISPRHREILGCTPGRLVAVPYRGTNIPNITFGSSGVARITELELGDGRTITRPGQISEALGLLEAYREYTYTTPDRR</sequence>
<organism evidence="1 2">
    <name type="scientific">Candidatus Vogelbacteria bacterium CG10_big_fil_rev_8_21_14_0_10_51_16</name>
    <dbReference type="NCBI Taxonomy" id="1975045"/>
    <lineage>
        <taxon>Bacteria</taxon>
        <taxon>Candidatus Vogeliibacteriota</taxon>
    </lineage>
</organism>
<protein>
    <submittedName>
        <fullName evidence="1">Uncharacterized protein</fullName>
    </submittedName>
</protein>
<reference evidence="1 2" key="1">
    <citation type="submission" date="2017-09" db="EMBL/GenBank/DDBJ databases">
        <title>Depth-based differentiation of microbial function through sediment-hosted aquifers and enrichment of novel symbionts in the deep terrestrial subsurface.</title>
        <authorList>
            <person name="Probst A.J."/>
            <person name="Ladd B."/>
            <person name="Jarett J.K."/>
            <person name="Geller-Mcgrath D.E."/>
            <person name="Sieber C.M."/>
            <person name="Emerson J.B."/>
            <person name="Anantharaman K."/>
            <person name="Thomas B.C."/>
            <person name="Malmstrom R."/>
            <person name="Stieglmeier M."/>
            <person name="Klingl A."/>
            <person name="Woyke T."/>
            <person name="Ryan C.M."/>
            <person name="Banfield J.F."/>
        </authorList>
    </citation>
    <scope>NUCLEOTIDE SEQUENCE [LARGE SCALE GENOMIC DNA]</scope>
    <source>
        <strain evidence="1">CG10_big_fil_rev_8_21_14_0_10_51_16</strain>
    </source>
</reference>
<proteinExistence type="predicted"/>
<evidence type="ECO:0000313" key="1">
    <source>
        <dbReference type="EMBL" id="PIR44766.1"/>
    </source>
</evidence>
<dbReference type="Proteomes" id="UP000228767">
    <property type="component" value="Unassembled WGS sequence"/>
</dbReference>
<evidence type="ECO:0000313" key="2">
    <source>
        <dbReference type="Proteomes" id="UP000228767"/>
    </source>
</evidence>
<dbReference type="EMBL" id="PCYI01000019">
    <property type="protein sequence ID" value="PIR44766.1"/>
    <property type="molecule type" value="Genomic_DNA"/>
</dbReference>